<name>A0A0P8AZI0_9GAMM</name>
<evidence type="ECO:0000313" key="2">
    <source>
        <dbReference type="Proteomes" id="UP000050416"/>
    </source>
</evidence>
<organism evidence="1 2">
    <name type="scientific">Marinobacter excellens HL-55</name>
    <dbReference type="NCBI Taxonomy" id="1305731"/>
    <lineage>
        <taxon>Bacteria</taxon>
        <taxon>Pseudomonadati</taxon>
        <taxon>Pseudomonadota</taxon>
        <taxon>Gammaproteobacteria</taxon>
        <taxon>Pseudomonadales</taxon>
        <taxon>Marinobacteraceae</taxon>
        <taxon>Marinobacter</taxon>
    </lineage>
</organism>
<dbReference type="Pfam" id="PF11937">
    <property type="entry name" value="DUF3455"/>
    <property type="match status" value="1"/>
</dbReference>
<reference evidence="1 2" key="1">
    <citation type="submission" date="2015-09" db="EMBL/GenBank/DDBJ databases">
        <title>Identification and resolution of microdiversity through metagenomic sequencing of parallel consortia.</title>
        <authorList>
            <person name="Nelson W.C."/>
            <person name="Romine M.F."/>
            <person name="Lindemann S.R."/>
        </authorList>
    </citation>
    <scope>NUCLEOTIDE SEQUENCE [LARGE SCALE GENOMIC DNA]</scope>
    <source>
        <strain evidence="1">HL-55</strain>
    </source>
</reference>
<dbReference type="STRING" id="1305731.GCA_000934705_00696"/>
<dbReference type="AlphaFoldDB" id="A0A0P8AZI0"/>
<dbReference type="EMBL" id="LJZQ01000055">
    <property type="protein sequence ID" value="KPQ26491.1"/>
    <property type="molecule type" value="Genomic_DNA"/>
</dbReference>
<accession>A0A0P8AZI0</accession>
<dbReference type="InterPro" id="IPR021851">
    <property type="entry name" value="DUF3455"/>
</dbReference>
<sequence length="189" mass="19660">MMSANFSGKTLVTAMVGAALLSGCGTLTSINGDKSQTNMMELPKEIEVPTGHERAMVGSVVNGTVTWLCAQNESGDYAWKFAGPSANLVDDSGNQIGSYYGPPATWEALDGSKVTGKQLATAPAGAGNIPFQLVKATSVGPDGMMSDIAYIQRINLVGGAAPATGCTKMSEGRRFVSGYTADYVFWTAE</sequence>
<evidence type="ECO:0008006" key="3">
    <source>
        <dbReference type="Google" id="ProtNLM"/>
    </source>
</evidence>
<gene>
    <name evidence="1" type="ORF">HLUCCX14_17890</name>
</gene>
<dbReference type="PATRIC" id="fig|1305731.5.peg.1992"/>
<dbReference type="PANTHER" id="PTHR35567">
    <property type="entry name" value="MALATE DEHYDROGENASE (AFU_ORTHOLOGUE AFUA_2G13800)"/>
    <property type="match status" value="1"/>
</dbReference>
<dbReference type="Proteomes" id="UP000050416">
    <property type="component" value="Unassembled WGS sequence"/>
</dbReference>
<evidence type="ECO:0000313" key="1">
    <source>
        <dbReference type="EMBL" id="KPQ26491.1"/>
    </source>
</evidence>
<protein>
    <recommendedName>
        <fullName evidence="3">DUF3455 domain-containing protein</fullName>
    </recommendedName>
</protein>
<dbReference type="PANTHER" id="PTHR35567:SF1">
    <property type="entry name" value="CONSERVED FUNGAL PROTEIN (AFU_ORTHOLOGUE AFUA_1G14230)"/>
    <property type="match status" value="1"/>
</dbReference>
<proteinExistence type="predicted"/>
<comment type="caution">
    <text evidence="1">The sequence shown here is derived from an EMBL/GenBank/DDBJ whole genome shotgun (WGS) entry which is preliminary data.</text>
</comment>